<protein>
    <submittedName>
        <fullName evidence="2">Uncharacterized protein</fullName>
    </submittedName>
</protein>
<evidence type="ECO:0000313" key="2">
    <source>
        <dbReference type="EMBL" id="GAH19971.1"/>
    </source>
</evidence>
<proteinExistence type="predicted"/>
<accession>X1DGK4</accession>
<dbReference type="AlphaFoldDB" id="X1DGK4"/>
<evidence type="ECO:0000256" key="1">
    <source>
        <dbReference type="SAM" id="MobiDB-lite"/>
    </source>
</evidence>
<name>X1DGK4_9ZZZZ</name>
<gene>
    <name evidence="2" type="ORF">S03H2_01302</name>
</gene>
<comment type="caution">
    <text evidence="2">The sequence shown here is derived from an EMBL/GenBank/DDBJ whole genome shotgun (WGS) entry which is preliminary data.</text>
</comment>
<feature type="region of interest" description="Disordered" evidence="1">
    <location>
        <begin position="237"/>
        <end position="277"/>
    </location>
</feature>
<feature type="compositionally biased region" description="Basic residues" evidence="1">
    <location>
        <begin position="237"/>
        <end position="252"/>
    </location>
</feature>
<dbReference type="EMBL" id="BARU01000370">
    <property type="protein sequence ID" value="GAH19971.1"/>
    <property type="molecule type" value="Genomic_DNA"/>
</dbReference>
<sequence length="277" mass="32530">MFESIPKEIIGIAYASEWDHIKQFVKALLSMTLDSEEEYSLIALNAIINNKRYEEYDIQIKSQAQIKLLSSITDFEKISLYQYSEYKRNIINVSKDKNVIVFIAQYMGPEIDHTNYFDFAIYLDSFDLPYFSDNKGNVFECHEIIEIMRRFKPKAPKKVKKLEPPKKLDTFKSEVETYERITKKNAIWRGSETKTFQKWKLRVNKEFREKTGGFPYFKGKITQKYDLYLNNLIKKPVSKKTPPKKSTVKKSTVRSPIAKDTVDKKKPTIKTLTPLNS</sequence>
<reference evidence="2" key="1">
    <citation type="journal article" date="2014" name="Front. Microbiol.">
        <title>High frequency of phylogenetically diverse reductive dehalogenase-homologous genes in deep subseafloor sedimentary metagenomes.</title>
        <authorList>
            <person name="Kawai M."/>
            <person name="Futagami T."/>
            <person name="Toyoda A."/>
            <person name="Takaki Y."/>
            <person name="Nishi S."/>
            <person name="Hori S."/>
            <person name="Arai W."/>
            <person name="Tsubouchi T."/>
            <person name="Morono Y."/>
            <person name="Uchiyama I."/>
            <person name="Ito T."/>
            <person name="Fujiyama A."/>
            <person name="Inagaki F."/>
            <person name="Takami H."/>
        </authorList>
    </citation>
    <scope>NUCLEOTIDE SEQUENCE</scope>
    <source>
        <strain evidence="2">Expedition CK06-06</strain>
    </source>
</reference>
<organism evidence="2">
    <name type="scientific">marine sediment metagenome</name>
    <dbReference type="NCBI Taxonomy" id="412755"/>
    <lineage>
        <taxon>unclassified sequences</taxon>
        <taxon>metagenomes</taxon>
        <taxon>ecological metagenomes</taxon>
    </lineage>
</organism>